<dbReference type="SUPFAM" id="SSF144206">
    <property type="entry name" value="NOB1 zinc finger-like"/>
    <property type="match status" value="1"/>
</dbReference>
<feature type="binding site" evidence="8">
    <location>
        <position position="318"/>
    </location>
    <ligand>
        <name>Zn(2+)</name>
        <dbReference type="ChEBI" id="CHEBI:29105"/>
    </ligand>
</feature>
<dbReference type="Proteomes" id="UP000179179">
    <property type="component" value="Unassembled WGS sequence"/>
</dbReference>
<keyword evidence="2" id="KW-0540">Nuclease</keyword>
<dbReference type="InterPro" id="IPR039907">
    <property type="entry name" value="NOB1"/>
</dbReference>
<protein>
    <recommendedName>
        <fullName evidence="7">20S-pre-rRNA D-site endonuclease NOB1</fullName>
    </recommendedName>
</protein>
<comment type="similarity">
    <text evidence="1 7">Belongs to the NOB1 family.</text>
</comment>
<evidence type="ECO:0000313" key="12">
    <source>
        <dbReference type="EMBL" id="OGM43605.1"/>
    </source>
</evidence>
<keyword evidence="3 7" id="KW-0479">Metal-binding</keyword>
<feature type="domain" description="Nin one binding (NOB1) Zn-ribbon-like" evidence="10">
    <location>
        <begin position="293"/>
        <end position="364"/>
    </location>
</feature>
<proteinExistence type="inferred from homology"/>
<dbReference type="InterPro" id="IPR036283">
    <property type="entry name" value="NOB1_Zf-like_sf"/>
</dbReference>
<feature type="binding site" evidence="8">
    <location>
        <position position="306"/>
    </location>
    <ligand>
        <name>Zn(2+)</name>
        <dbReference type="ChEBI" id="CHEBI:29105"/>
    </ligand>
</feature>
<evidence type="ECO:0000313" key="13">
    <source>
        <dbReference type="Proteomes" id="UP000179179"/>
    </source>
</evidence>
<comment type="function">
    <text evidence="7">Required for the synthesis of 40S ribosome subunits. Has a role in processing 20S pre-rRNA into the mature 18S rRNA, where it is required for cleavage at the 3' end of the mature 18S rRNA (D-site). Accompanies the 20S pre-rRNA from the nucleus to the cytoplasm.</text>
</comment>
<keyword evidence="6 7" id="KW-0539">Nucleus</keyword>
<feature type="compositionally biased region" description="Acidic residues" evidence="9">
    <location>
        <begin position="220"/>
        <end position="232"/>
    </location>
</feature>
<dbReference type="GO" id="GO:0000502">
    <property type="term" value="C:proteasome complex"/>
    <property type="evidence" value="ECO:0007669"/>
    <property type="project" value="UniProtKB-KW"/>
</dbReference>
<dbReference type="Gene3D" id="6.20.210.10">
    <property type="entry name" value="Nin one binding (NOB1), Zn-ribbon-like"/>
    <property type="match status" value="1"/>
</dbReference>
<dbReference type="AlphaFoldDB" id="A0A1F7ZX10"/>
<dbReference type="FunFam" id="3.40.50.1010:FF:000026">
    <property type="entry name" value="20S-pre-rRNA D-site endonuclease NOB1"/>
    <property type="match status" value="1"/>
</dbReference>
<evidence type="ECO:0000256" key="6">
    <source>
        <dbReference type="ARBA" id="ARBA00023242"/>
    </source>
</evidence>
<accession>A0A1F7ZX10</accession>
<dbReference type="CDD" id="cd09876">
    <property type="entry name" value="PIN_Nob1-like"/>
    <property type="match status" value="1"/>
</dbReference>
<dbReference type="GO" id="GO:0030490">
    <property type="term" value="P:maturation of SSU-rRNA"/>
    <property type="evidence" value="ECO:0007669"/>
    <property type="project" value="TreeGrafter"/>
</dbReference>
<dbReference type="Pfam" id="PF08772">
    <property type="entry name" value="Zn_ribbon_NOB1"/>
    <property type="match status" value="1"/>
</dbReference>
<dbReference type="PANTHER" id="PTHR12814:SF2">
    <property type="entry name" value="RNA-BINDING PROTEIN NOB1"/>
    <property type="match status" value="1"/>
</dbReference>
<feature type="compositionally biased region" description="Basic and acidic residues" evidence="9">
    <location>
        <begin position="194"/>
        <end position="211"/>
    </location>
</feature>
<dbReference type="GO" id="GO:0005730">
    <property type="term" value="C:nucleolus"/>
    <property type="evidence" value="ECO:0007669"/>
    <property type="project" value="UniProtKB-SubCell"/>
</dbReference>
<evidence type="ECO:0000256" key="2">
    <source>
        <dbReference type="ARBA" id="ARBA00022722"/>
    </source>
</evidence>
<dbReference type="GO" id="GO:0046872">
    <property type="term" value="F:metal ion binding"/>
    <property type="evidence" value="ECO:0007669"/>
    <property type="project" value="UniProtKB-UniRule"/>
</dbReference>
<dbReference type="OrthoDB" id="446759at2759"/>
<dbReference type="InterPro" id="IPR014881">
    <property type="entry name" value="NOB1_Zn-bd"/>
</dbReference>
<dbReference type="PIRSF" id="PIRSF037125">
    <property type="entry name" value="D-site_20S_pre-rRNA_nuclease"/>
    <property type="match status" value="1"/>
</dbReference>
<keyword evidence="12" id="KW-0647">Proteasome</keyword>
<name>A0A1F7ZX10_9EURO</name>
<evidence type="ECO:0000256" key="5">
    <source>
        <dbReference type="ARBA" id="ARBA00022833"/>
    </source>
</evidence>
<evidence type="ECO:0000256" key="1">
    <source>
        <dbReference type="ARBA" id="ARBA00005858"/>
    </source>
</evidence>
<dbReference type="InterPro" id="IPR033411">
    <property type="entry name" value="Ribonuclease_PIN"/>
</dbReference>
<dbReference type="EMBL" id="LYCR01000068">
    <property type="protein sequence ID" value="OGM43605.1"/>
    <property type="molecule type" value="Genomic_DNA"/>
</dbReference>
<comment type="caution">
    <text evidence="12">The sequence shown here is derived from an EMBL/GenBank/DDBJ whole genome shotgun (WGS) entry which is preliminary data.</text>
</comment>
<evidence type="ECO:0000256" key="4">
    <source>
        <dbReference type="ARBA" id="ARBA00022801"/>
    </source>
</evidence>
<feature type="binding site" evidence="8">
    <location>
        <position position="303"/>
    </location>
    <ligand>
        <name>Zn(2+)</name>
        <dbReference type="ChEBI" id="CHEBI:29105"/>
    </ligand>
</feature>
<dbReference type="GO" id="GO:0016787">
    <property type="term" value="F:hydrolase activity"/>
    <property type="evidence" value="ECO:0007669"/>
    <property type="project" value="UniProtKB-KW"/>
</dbReference>
<dbReference type="RefSeq" id="XP_022387322.1">
    <property type="nucleotide sequence ID" value="XM_022534305.1"/>
</dbReference>
<feature type="compositionally biased region" description="Basic and acidic residues" evidence="9">
    <location>
        <begin position="154"/>
        <end position="164"/>
    </location>
</feature>
<gene>
    <name evidence="12" type="ORF">ABOM_007176</name>
</gene>
<evidence type="ECO:0000256" key="8">
    <source>
        <dbReference type="PIRSR" id="PIRSR037125-1"/>
    </source>
</evidence>
<evidence type="ECO:0000256" key="3">
    <source>
        <dbReference type="ARBA" id="ARBA00022723"/>
    </source>
</evidence>
<feature type="region of interest" description="Disordered" evidence="9">
    <location>
        <begin position="418"/>
        <end position="443"/>
    </location>
</feature>
<dbReference type="Pfam" id="PF17146">
    <property type="entry name" value="PIN_6"/>
    <property type="match status" value="1"/>
</dbReference>
<dbReference type="InterPro" id="IPR017117">
    <property type="entry name" value="Nob1_euk"/>
</dbReference>
<evidence type="ECO:0000256" key="7">
    <source>
        <dbReference type="PIRNR" id="PIRNR037125"/>
    </source>
</evidence>
<organism evidence="12 13">
    <name type="scientific">Aspergillus bombycis</name>
    <dbReference type="NCBI Taxonomy" id="109264"/>
    <lineage>
        <taxon>Eukaryota</taxon>
        <taxon>Fungi</taxon>
        <taxon>Dikarya</taxon>
        <taxon>Ascomycota</taxon>
        <taxon>Pezizomycotina</taxon>
        <taxon>Eurotiomycetes</taxon>
        <taxon>Eurotiomycetidae</taxon>
        <taxon>Eurotiales</taxon>
        <taxon>Aspergillaceae</taxon>
        <taxon>Aspergillus</taxon>
    </lineage>
</organism>
<keyword evidence="4" id="KW-0378">Hydrolase</keyword>
<dbReference type="PANTHER" id="PTHR12814">
    <property type="entry name" value="RNA-BINDING PROTEIN NOB1"/>
    <property type="match status" value="1"/>
</dbReference>
<sequence length="443" mass="49050">MMSAISFARAILSIAGRLVYQITKMADTTSPPKPVHTIVLDAGPILKNTPPLSTLLAQCEELLITPSVVSEIRDPDARLRVETMYLPFLKQRTPTPKSVSVLSEFAKKTGDRAVLSRTDIEVLALAYEIECERNGGDWRLRSVPGQKQVNGKPPAKEEVKKPETADESGQIEQKTESPEVDASAEDLENTALEKPNEKSQDEATVAEEAKPTEPSNPQEPQEEDDEAADSDGGEWITPSNLKKKQARDEGISASATPEPKIMQVATMTTDFACQNVLLQMNLNLLSTTTLQRIRHLKSFIKRCHACFFTTKDMNKQFCPRCGKDTLTRVSCTTDANGQFKMHLKKNMQWNNRGNVFSIPKPTHGSSSGKWKGGGGKGGWGTDLILAEDQKEYVRATAEESRRLRKERDLMDEDYLPGILTGERNKHGGRIKVGAGKSVNSRKR</sequence>
<keyword evidence="13" id="KW-1185">Reference proteome</keyword>
<comment type="subcellular location">
    <subcellularLocation>
        <location evidence="7">Nucleus</location>
        <location evidence="7">Nucleolus</location>
    </subcellularLocation>
</comment>
<evidence type="ECO:0000256" key="9">
    <source>
        <dbReference type="SAM" id="MobiDB-lite"/>
    </source>
</evidence>
<keyword evidence="5 7" id="KW-0862">Zinc</keyword>
<dbReference type="Gene3D" id="3.40.50.1010">
    <property type="entry name" value="5'-nuclease"/>
    <property type="match status" value="1"/>
</dbReference>
<feature type="region of interest" description="Disordered" evidence="9">
    <location>
        <begin position="137"/>
        <end position="257"/>
    </location>
</feature>
<dbReference type="STRING" id="109264.A0A1F7ZX10"/>
<feature type="compositionally biased region" description="Acidic residues" evidence="9">
    <location>
        <begin position="178"/>
        <end position="188"/>
    </location>
</feature>
<dbReference type="GO" id="GO:0030688">
    <property type="term" value="C:preribosome, small subunit precursor"/>
    <property type="evidence" value="ECO:0007669"/>
    <property type="project" value="TreeGrafter"/>
</dbReference>
<reference evidence="12 13" key="1">
    <citation type="journal article" date="2016" name="Genome Biol. Evol.">
        <title>Draft genome sequence of an aflatoxigenic Aspergillus species, A. bombycis.</title>
        <authorList>
            <person name="Moore G.G."/>
            <person name="Mack B.M."/>
            <person name="Beltz S.B."/>
            <person name="Gilbert M.K."/>
        </authorList>
    </citation>
    <scope>NUCLEOTIDE SEQUENCE [LARGE SCALE GENOMIC DNA]</scope>
    <source>
        <strain evidence="13">NRRL 26010</strain>
    </source>
</reference>
<evidence type="ECO:0000259" key="11">
    <source>
        <dbReference type="Pfam" id="PF17146"/>
    </source>
</evidence>
<dbReference type="GO" id="GO:0004521">
    <property type="term" value="F:RNA endonuclease activity"/>
    <property type="evidence" value="ECO:0007669"/>
    <property type="project" value="UniProtKB-UniRule"/>
</dbReference>
<feature type="domain" description="Ribonuclease PIN" evidence="11">
    <location>
        <begin position="38"/>
        <end position="129"/>
    </location>
</feature>
<evidence type="ECO:0000259" key="10">
    <source>
        <dbReference type="Pfam" id="PF08772"/>
    </source>
</evidence>
<dbReference type="GeneID" id="34450566"/>
<feature type="binding site" evidence="8">
    <location>
        <position position="321"/>
    </location>
    <ligand>
        <name>Zn(2+)</name>
        <dbReference type="ChEBI" id="CHEBI:29105"/>
    </ligand>
</feature>